<evidence type="ECO:0000256" key="1">
    <source>
        <dbReference type="ARBA" id="ARBA00022670"/>
    </source>
</evidence>
<feature type="region of interest" description="Disordered" evidence="5">
    <location>
        <begin position="168"/>
        <end position="187"/>
    </location>
</feature>
<evidence type="ECO:0000259" key="6">
    <source>
        <dbReference type="Pfam" id="PF00082"/>
    </source>
</evidence>
<dbReference type="OrthoDB" id="5405281at2"/>
<keyword evidence="8" id="KW-1185">Reference proteome</keyword>
<dbReference type="GO" id="GO:0016485">
    <property type="term" value="P:protein processing"/>
    <property type="evidence" value="ECO:0007669"/>
    <property type="project" value="TreeGrafter"/>
</dbReference>
<keyword evidence="3" id="KW-0720">Serine protease</keyword>
<dbReference type="PROSITE" id="PS00138">
    <property type="entry name" value="SUBTILASE_SER"/>
    <property type="match status" value="1"/>
</dbReference>
<evidence type="ECO:0000313" key="7">
    <source>
        <dbReference type="EMBL" id="PIL44524.1"/>
    </source>
</evidence>
<evidence type="ECO:0000256" key="5">
    <source>
        <dbReference type="SAM" id="MobiDB-lite"/>
    </source>
</evidence>
<protein>
    <recommendedName>
        <fullName evidence="6">Peptidase S8/S53 domain-containing protein</fullName>
    </recommendedName>
</protein>
<dbReference type="PANTHER" id="PTHR42884">
    <property type="entry name" value="PROPROTEIN CONVERTASE SUBTILISIN/KEXIN-RELATED"/>
    <property type="match status" value="1"/>
</dbReference>
<comment type="caution">
    <text evidence="4">Lacks conserved residue(s) required for the propagation of feature annotation.</text>
</comment>
<name>A0A2G8TET6_9BURK</name>
<sequence>MSAPGAGIWTTSRGGAYQAWNGTSFSSPLAAGVAAVMMAANPALDGARIEHLLYSTSVDLGAAGPDPVFGFGCVDAGAAVLAAAAMVVVADTRAPSVAINAPLGSSSVSGLVAVQASAVDNGGVARGDLAVNGTTVPAMPTRLMTSAGIRPAWQTAWPTWWQWRMTPPATRASRPRSPSTSPTPSCR</sequence>
<evidence type="ECO:0000313" key="8">
    <source>
        <dbReference type="Proteomes" id="UP000230390"/>
    </source>
</evidence>
<feature type="domain" description="Peptidase S8/S53" evidence="6">
    <location>
        <begin position="10"/>
        <end position="72"/>
    </location>
</feature>
<reference evidence="7 8" key="1">
    <citation type="submission" date="2017-10" db="EMBL/GenBank/DDBJ databases">
        <title>Massilia psychrophilum sp. nov., a novel purple-pigmented bacterium isolated from Tianshan glacier, Xinjiang Municipality, China.</title>
        <authorList>
            <person name="Wang H."/>
        </authorList>
    </citation>
    <scope>NUCLEOTIDE SEQUENCE [LARGE SCALE GENOMIC DNA]</scope>
    <source>
        <strain evidence="7 8">JCM 30074</strain>
    </source>
</reference>
<dbReference type="Proteomes" id="UP000230390">
    <property type="component" value="Unassembled WGS sequence"/>
</dbReference>
<dbReference type="GO" id="GO:0004252">
    <property type="term" value="F:serine-type endopeptidase activity"/>
    <property type="evidence" value="ECO:0007669"/>
    <property type="project" value="InterPro"/>
</dbReference>
<keyword evidence="1" id="KW-0645">Protease</keyword>
<dbReference type="InterPro" id="IPR000209">
    <property type="entry name" value="Peptidase_S8/S53_dom"/>
</dbReference>
<comment type="similarity">
    <text evidence="4">Belongs to the peptidase S8 family.</text>
</comment>
<dbReference type="Gene3D" id="3.40.50.200">
    <property type="entry name" value="Peptidase S8/S53 domain"/>
    <property type="match status" value="1"/>
</dbReference>
<organism evidence="7 8">
    <name type="scientific">Massilia eurypsychrophila</name>
    <dbReference type="NCBI Taxonomy" id="1485217"/>
    <lineage>
        <taxon>Bacteria</taxon>
        <taxon>Pseudomonadati</taxon>
        <taxon>Pseudomonadota</taxon>
        <taxon>Betaproteobacteria</taxon>
        <taxon>Burkholderiales</taxon>
        <taxon>Oxalobacteraceae</taxon>
        <taxon>Telluria group</taxon>
        <taxon>Massilia</taxon>
    </lineage>
</organism>
<dbReference type="Pfam" id="PF00082">
    <property type="entry name" value="Peptidase_S8"/>
    <property type="match status" value="1"/>
</dbReference>
<evidence type="ECO:0000256" key="3">
    <source>
        <dbReference type="ARBA" id="ARBA00022825"/>
    </source>
</evidence>
<accession>A0A2G8TET6</accession>
<dbReference type="SUPFAM" id="SSF52743">
    <property type="entry name" value="Subtilisin-like"/>
    <property type="match status" value="1"/>
</dbReference>
<gene>
    <name evidence="7" type="ORF">CR105_13805</name>
</gene>
<dbReference type="InterPro" id="IPR023828">
    <property type="entry name" value="Peptidase_S8_Ser-AS"/>
</dbReference>
<dbReference type="PROSITE" id="PS51892">
    <property type="entry name" value="SUBTILASE"/>
    <property type="match status" value="1"/>
</dbReference>
<comment type="caution">
    <text evidence="7">The sequence shown here is derived from an EMBL/GenBank/DDBJ whole genome shotgun (WGS) entry which is preliminary data.</text>
</comment>
<keyword evidence="2" id="KW-0378">Hydrolase</keyword>
<dbReference type="PANTHER" id="PTHR42884:SF14">
    <property type="entry name" value="NEUROENDOCRINE CONVERTASE 1"/>
    <property type="match status" value="1"/>
</dbReference>
<dbReference type="Pfam" id="PF17957">
    <property type="entry name" value="Big_7"/>
    <property type="match status" value="1"/>
</dbReference>
<evidence type="ECO:0000256" key="2">
    <source>
        <dbReference type="ARBA" id="ARBA00022801"/>
    </source>
</evidence>
<dbReference type="EMBL" id="PDOC01000007">
    <property type="protein sequence ID" value="PIL44524.1"/>
    <property type="molecule type" value="Genomic_DNA"/>
</dbReference>
<dbReference type="InterPro" id="IPR036852">
    <property type="entry name" value="Peptidase_S8/S53_dom_sf"/>
</dbReference>
<evidence type="ECO:0000256" key="4">
    <source>
        <dbReference type="PROSITE-ProRule" id="PRU01240"/>
    </source>
</evidence>
<proteinExistence type="inferred from homology"/>
<dbReference type="GO" id="GO:0016020">
    <property type="term" value="C:membrane"/>
    <property type="evidence" value="ECO:0007669"/>
    <property type="project" value="TreeGrafter"/>
</dbReference>
<dbReference type="AlphaFoldDB" id="A0A2G8TET6"/>